<organism evidence="3 4">
    <name type="scientific">Psilocybe cf. subviscida</name>
    <dbReference type="NCBI Taxonomy" id="2480587"/>
    <lineage>
        <taxon>Eukaryota</taxon>
        <taxon>Fungi</taxon>
        <taxon>Dikarya</taxon>
        <taxon>Basidiomycota</taxon>
        <taxon>Agaricomycotina</taxon>
        <taxon>Agaricomycetes</taxon>
        <taxon>Agaricomycetidae</taxon>
        <taxon>Agaricales</taxon>
        <taxon>Agaricineae</taxon>
        <taxon>Strophariaceae</taxon>
        <taxon>Psilocybe</taxon>
    </lineage>
</organism>
<keyword evidence="4" id="KW-1185">Reference proteome</keyword>
<dbReference type="InterPro" id="IPR027417">
    <property type="entry name" value="P-loop_NTPase"/>
</dbReference>
<evidence type="ECO:0000313" key="4">
    <source>
        <dbReference type="Proteomes" id="UP000567179"/>
    </source>
</evidence>
<evidence type="ECO:0000313" key="3">
    <source>
        <dbReference type="EMBL" id="KAF5320818.1"/>
    </source>
</evidence>
<name>A0A8H5F2D5_9AGAR</name>
<dbReference type="Gene3D" id="3.40.50.300">
    <property type="entry name" value="P-loop containing nucleotide triphosphate hydrolases"/>
    <property type="match status" value="1"/>
</dbReference>
<sequence>MSIFQGASNVSVLGGTFVATNTIQNSHISFGTMIHNDSASSLSSAYEKLSVVAAHAALHDSAARFNPPRCHRNTRERLLTRLELWIRREAEQTMSLIWLHGGAGAGKSAIMQSIVERCESDRLILGTFFFNRSDESRNNAEAFIPTLAYQVLRARSSTRWMFLGRSSITIRLYSRRLFKDKLWTSLFAHCNISKKSAT</sequence>
<dbReference type="AlphaFoldDB" id="A0A8H5F2D5"/>
<protein>
    <recommendedName>
        <fullName evidence="2">Nephrocystin 3-like N-terminal domain-containing protein</fullName>
    </recommendedName>
</protein>
<feature type="domain" description="Nephrocystin 3-like N-terminal" evidence="2">
    <location>
        <begin position="74"/>
        <end position="192"/>
    </location>
</feature>
<proteinExistence type="predicted"/>
<evidence type="ECO:0000259" key="2">
    <source>
        <dbReference type="Pfam" id="PF24883"/>
    </source>
</evidence>
<dbReference type="Pfam" id="PF24883">
    <property type="entry name" value="NPHP3_N"/>
    <property type="match status" value="1"/>
</dbReference>
<keyword evidence="1" id="KW-0677">Repeat</keyword>
<comment type="caution">
    <text evidence="3">The sequence shown here is derived from an EMBL/GenBank/DDBJ whole genome shotgun (WGS) entry which is preliminary data.</text>
</comment>
<gene>
    <name evidence="3" type="ORF">D9619_002239</name>
</gene>
<dbReference type="SUPFAM" id="SSF52540">
    <property type="entry name" value="P-loop containing nucleoside triphosphate hydrolases"/>
    <property type="match status" value="1"/>
</dbReference>
<evidence type="ECO:0000256" key="1">
    <source>
        <dbReference type="ARBA" id="ARBA00022737"/>
    </source>
</evidence>
<dbReference type="PANTHER" id="PTHR10039">
    <property type="entry name" value="AMELOGENIN"/>
    <property type="match status" value="1"/>
</dbReference>
<reference evidence="3 4" key="1">
    <citation type="journal article" date="2020" name="ISME J.">
        <title>Uncovering the hidden diversity of litter-decomposition mechanisms in mushroom-forming fungi.</title>
        <authorList>
            <person name="Floudas D."/>
            <person name="Bentzer J."/>
            <person name="Ahren D."/>
            <person name="Johansson T."/>
            <person name="Persson P."/>
            <person name="Tunlid A."/>
        </authorList>
    </citation>
    <scope>NUCLEOTIDE SEQUENCE [LARGE SCALE GENOMIC DNA]</scope>
    <source>
        <strain evidence="3 4">CBS 101986</strain>
    </source>
</reference>
<dbReference type="PANTHER" id="PTHR10039:SF5">
    <property type="entry name" value="NACHT DOMAIN-CONTAINING PROTEIN"/>
    <property type="match status" value="1"/>
</dbReference>
<dbReference type="Proteomes" id="UP000567179">
    <property type="component" value="Unassembled WGS sequence"/>
</dbReference>
<dbReference type="EMBL" id="JAACJJ010000028">
    <property type="protein sequence ID" value="KAF5320818.1"/>
    <property type="molecule type" value="Genomic_DNA"/>
</dbReference>
<accession>A0A8H5F2D5</accession>
<dbReference type="OrthoDB" id="5967843at2759"/>
<dbReference type="CDD" id="cd02019">
    <property type="entry name" value="NK"/>
    <property type="match status" value="1"/>
</dbReference>
<dbReference type="InterPro" id="IPR056884">
    <property type="entry name" value="NPHP3-like_N"/>
</dbReference>